<reference evidence="1" key="1">
    <citation type="submission" date="2014-11" db="EMBL/GenBank/DDBJ databases">
        <authorList>
            <person name="Amaro Gonzalez C."/>
        </authorList>
    </citation>
    <scope>NUCLEOTIDE SEQUENCE</scope>
</reference>
<evidence type="ECO:0000313" key="1">
    <source>
        <dbReference type="EMBL" id="JAH28578.1"/>
    </source>
</evidence>
<organism evidence="1">
    <name type="scientific">Anguilla anguilla</name>
    <name type="common">European freshwater eel</name>
    <name type="synonym">Muraena anguilla</name>
    <dbReference type="NCBI Taxonomy" id="7936"/>
    <lineage>
        <taxon>Eukaryota</taxon>
        <taxon>Metazoa</taxon>
        <taxon>Chordata</taxon>
        <taxon>Craniata</taxon>
        <taxon>Vertebrata</taxon>
        <taxon>Euteleostomi</taxon>
        <taxon>Actinopterygii</taxon>
        <taxon>Neopterygii</taxon>
        <taxon>Teleostei</taxon>
        <taxon>Anguilliformes</taxon>
        <taxon>Anguillidae</taxon>
        <taxon>Anguilla</taxon>
    </lineage>
</organism>
<reference evidence="1" key="2">
    <citation type="journal article" date="2015" name="Fish Shellfish Immunol.">
        <title>Early steps in the European eel (Anguilla anguilla)-Vibrio vulnificus interaction in the gills: Role of the RtxA13 toxin.</title>
        <authorList>
            <person name="Callol A."/>
            <person name="Pajuelo D."/>
            <person name="Ebbesson L."/>
            <person name="Teles M."/>
            <person name="MacKenzie S."/>
            <person name="Amaro C."/>
        </authorList>
    </citation>
    <scope>NUCLEOTIDE SEQUENCE</scope>
</reference>
<dbReference type="EMBL" id="GBXM01079999">
    <property type="protein sequence ID" value="JAH28578.1"/>
    <property type="molecule type" value="Transcribed_RNA"/>
</dbReference>
<proteinExistence type="predicted"/>
<dbReference type="AlphaFoldDB" id="A0A0E9RJQ8"/>
<sequence length="28" mass="3342">MRARKASRRAASKKGLFHKQIFLHLENF</sequence>
<name>A0A0E9RJQ8_ANGAN</name>
<accession>A0A0E9RJQ8</accession>
<protein>
    <submittedName>
        <fullName evidence="1">Uncharacterized protein</fullName>
    </submittedName>
</protein>